<name>A0AAJ8M124_9TREE</name>
<gene>
    <name evidence="10" type="ORF">L203_102388</name>
</gene>
<feature type="transmembrane region" description="Helical" evidence="8">
    <location>
        <begin position="124"/>
        <end position="144"/>
    </location>
</feature>
<evidence type="ECO:0000256" key="1">
    <source>
        <dbReference type="ARBA" id="ARBA00002957"/>
    </source>
</evidence>
<dbReference type="GO" id="GO:0022857">
    <property type="term" value="F:transmembrane transporter activity"/>
    <property type="evidence" value="ECO:0007669"/>
    <property type="project" value="UniProtKB-UniRule"/>
</dbReference>
<feature type="transmembrane region" description="Helical" evidence="8">
    <location>
        <begin position="220"/>
        <end position="249"/>
    </location>
</feature>
<dbReference type="RefSeq" id="XP_066067911.1">
    <property type="nucleotide sequence ID" value="XM_066211814.1"/>
</dbReference>
<dbReference type="Proteomes" id="UP000094043">
    <property type="component" value="Chromosome 3"/>
</dbReference>
<dbReference type="AlphaFoldDB" id="A0AAJ8M124"/>
<dbReference type="EMBL" id="CP143786">
    <property type="protein sequence ID" value="WVN87211.1"/>
    <property type="molecule type" value="Genomic_DNA"/>
</dbReference>
<evidence type="ECO:0000313" key="10">
    <source>
        <dbReference type="EMBL" id="WVN87211.1"/>
    </source>
</evidence>
<comment type="subcellular location">
    <subcellularLocation>
        <location evidence="8">Cell membrane</location>
        <topology evidence="8">Multi-pass membrane protein</topology>
    </subcellularLocation>
    <subcellularLocation>
        <location evidence="2">Membrane</location>
        <topology evidence="2">Multi-pass membrane protein</topology>
    </subcellularLocation>
</comment>
<dbReference type="GO" id="GO:0005886">
    <property type="term" value="C:plasma membrane"/>
    <property type="evidence" value="ECO:0007669"/>
    <property type="project" value="UniProtKB-SubCell"/>
</dbReference>
<reference evidence="10" key="2">
    <citation type="journal article" date="2022" name="Elife">
        <title>Obligate sexual reproduction of a homothallic fungus closely related to the Cryptococcus pathogenic species complex.</title>
        <authorList>
            <person name="Passer A.R."/>
            <person name="Clancey S.A."/>
            <person name="Shea T."/>
            <person name="David-Palma M."/>
            <person name="Averette A.F."/>
            <person name="Boekhout T."/>
            <person name="Porcel B.M."/>
            <person name="Nowrousian M."/>
            <person name="Cuomo C.A."/>
            <person name="Sun S."/>
            <person name="Heitman J."/>
            <person name="Coelho M.A."/>
        </authorList>
    </citation>
    <scope>NUCLEOTIDE SEQUENCE</scope>
    <source>
        <strain evidence="10">CBS 7841</strain>
    </source>
</reference>
<feature type="transmembrane region" description="Helical" evidence="8">
    <location>
        <begin position="150"/>
        <end position="173"/>
    </location>
</feature>
<keyword evidence="7 8" id="KW-0472">Membrane</keyword>
<comment type="similarity">
    <text evidence="3 8">Belongs to the CTL (choline transporter-like) family.</text>
</comment>
<evidence type="ECO:0000256" key="3">
    <source>
        <dbReference type="ARBA" id="ARBA00007168"/>
    </source>
</evidence>
<proteinExistence type="inferred from homology"/>
<reference evidence="10" key="1">
    <citation type="submission" date="2016-06" db="EMBL/GenBank/DDBJ databases">
        <authorList>
            <person name="Cuomo C."/>
            <person name="Litvintseva A."/>
            <person name="Heitman J."/>
            <person name="Chen Y."/>
            <person name="Sun S."/>
            <person name="Springer D."/>
            <person name="Dromer F."/>
            <person name="Young S."/>
            <person name="Zeng Q."/>
            <person name="Chapman S."/>
            <person name="Gujja S."/>
            <person name="Saif S."/>
            <person name="Birren B."/>
        </authorList>
    </citation>
    <scope>NUCLEOTIDE SEQUENCE</scope>
    <source>
        <strain evidence="10">CBS 7841</strain>
    </source>
</reference>
<dbReference type="Pfam" id="PF04515">
    <property type="entry name" value="Choline_transpo"/>
    <property type="match status" value="1"/>
</dbReference>
<evidence type="ECO:0000256" key="5">
    <source>
        <dbReference type="ARBA" id="ARBA00022692"/>
    </source>
</evidence>
<dbReference type="PANTHER" id="PTHR12385">
    <property type="entry name" value="CHOLINE TRANSPORTER-LIKE (SLC FAMILY 44)"/>
    <property type="match status" value="1"/>
</dbReference>
<dbReference type="InterPro" id="IPR007603">
    <property type="entry name" value="Choline_transptr-like"/>
</dbReference>
<feature type="compositionally biased region" description="Basic and acidic residues" evidence="9">
    <location>
        <begin position="1"/>
        <end position="15"/>
    </location>
</feature>
<organism evidence="10 11">
    <name type="scientific">Cryptococcus depauperatus CBS 7841</name>
    <dbReference type="NCBI Taxonomy" id="1295531"/>
    <lineage>
        <taxon>Eukaryota</taxon>
        <taxon>Fungi</taxon>
        <taxon>Dikarya</taxon>
        <taxon>Basidiomycota</taxon>
        <taxon>Agaricomycotina</taxon>
        <taxon>Tremellomycetes</taxon>
        <taxon>Tremellales</taxon>
        <taxon>Cryptococcaceae</taxon>
        <taxon>Cryptococcus</taxon>
    </lineage>
</organism>
<feature type="region of interest" description="Disordered" evidence="9">
    <location>
        <begin position="1"/>
        <end position="51"/>
    </location>
</feature>
<feature type="transmembrane region" description="Helical" evidence="8">
    <location>
        <begin position="325"/>
        <end position="345"/>
    </location>
</feature>
<feature type="compositionally biased region" description="Polar residues" evidence="9">
    <location>
        <begin position="27"/>
        <end position="42"/>
    </location>
</feature>
<evidence type="ECO:0000256" key="4">
    <source>
        <dbReference type="ARBA" id="ARBA00015388"/>
    </source>
</evidence>
<comment type="function">
    <text evidence="1 8">Probably involved in transport through the plasma membrane.</text>
</comment>
<feature type="transmembrane region" description="Helical" evidence="8">
    <location>
        <begin position="420"/>
        <end position="444"/>
    </location>
</feature>
<evidence type="ECO:0000256" key="2">
    <source>
        <dbReference type="ARBA" id="ARBA00004141"/>
    </source>
</evidence>
<evidence type="ECO:0000256" key="6">
    <source>
        <dbReference type="ARBA" id="ARBA00022989"/>
    </source>
</evidence>
<keyword evidence="6 8" id="KW-1133">Transmembrane helix</keyword>
<dbReference type="KEGG" id="cdep:91086600"/>
<feature type="transmembrane region" description="Helical" evidence="8">
    <location>
        <begin position="456"/>
        <end position="480"/>
    </location>
</feature>
<sequence>MREKQSKEKEWDEKTLVGGSDDESEPSQKQEPTNNNQANTQSNKKDDKPKGSFWSRCKDKWAFVIFLLFFAIYTGLSSWCIPYMVINYEDVTNIDAPGNWDVSVSKGNGNNVQFKQAFDKETGVELAGGTLIAIGMSFGLLFFVRQWPNVVIRMGPIFAIVFLAAGSAGCFYLGSVIQGAAYAVVAVIVILSLFLMRSRYELARVLLVTVNNAAKEHWSVFWTVLLGLLVQGTFAIWNIFTFVAVFLRFEPWHKKCKEGDYCSATLTWILLAFVIVEYLWISGLISSVVLAVMAGGPYAFWWRVHDTKARSESIWALRRAAGTSLGSFAFGSLFVTIVEVIAFLIKLCVKVICCDGPLACLCNCCVNVLQSWIDTFNKYVYIRIGVSGFKVSYLGAARDIKELVQKDSDYAVAALLNDCVVTLALTVTCIGNAVLVAGVTYVYISVINTSLKIDEWWDWLIILYSFILALTVGLVLVSALEAGVSTIFVCLYEDPNCLENERHEALRTYLVEKGIHKKIMSEAAVNGGRQGV</sequence>
<feature type="transmembrane region" description="Helical" evidence="8">
    <location>
        <begin position="61"/>
        <end position="81"/>
    </location>
</feature>
<evidence type="ECO:0000256" key="8">
    <source>
        <dbReference type="RuleBase" id="RU368066"/>
    </source>
</evidence>
<accession>A0AAJ8M124</accession>
<reference evidence="10" key="3">
    <citation type="submission" date="2024-01" db="EMBL/GenBank/DDBJ databases">
        <authorList>
            <person name="Coelho M.A."/>
            <person name="David-Palma M."/>
            <person name="Shea T."/>
            <person name="Sun S."/>
            <person name="Cuomo C.A."/>
            <person name="Heitman J."/>
        </authorList>
    </citation>
    <scope>NUCLEOTIDE SEQUENCE</scope>
    <source>
        <strain evidence="10">CBS 7841</strain>
    </source>
</reference>
<dbReference type="PANTHER" id="PTHR12385:SF4">
    <property type="entry name" value="PROTEIN PNS1"/>
    <property type="match status" value="1"/>
</dbReference>
<feature type="transmembrane region" description="Helical" evidence="8">
    <location>
        <begin position="180"/>
        <end position="200"/>
    </location>
</feature>
<protein>
    <recommendedName>
        <fullName evidence="4 8">Protein PNS1</fullName>
    </recommendedName>
</protein>
<evidence type="ECO:0000256" key="7">
    <source>
        <dbReference type="ARBA" id="ARBA00023136"/>
    </source>
</evidence>
<keyword evidence="5 8" id="KW-0812">Transmembrane</keyword>
<dbReference type="GeneID" id="91086600"/>
<evidence type="ECO:0000256" key="9">
    <source>
        <dbReference type="SAM" id="MobiDB-lite"/>
    </source>
</evidence>
<evidence type="ECO:0000313" key="11">
    <source>
        <dbReference type="Proteomes" id="UP000094043"/>
    </source>
</evidence>
<keyword evidence="11" id="KW-1185">Reference proteome</keyword>
<feature type="transmembrane region" description="Helical" evidence="8">
    <location>
        <begin position="287"/>
        <end position="304"/>
    </location>
</feature>